<organism evidence="8 9">
    <name type="scientific">Oryctolagus cuniculus</name>
    <name type="common">Rabbit</name>
    <dbReference type="NCBI Taxonomy" id="9986"/>
    <lineage>
        <taxon>Eukaryota</taxon>
        <taxon>Metazoa</taxon>
        <taxon>Chordata</taxon>
        <taxon>Craniata</taxon>
        <taxon>Vertebrata</taxon>
        <taxon>Euteleostomi</taxon>
        <taxon>Mammalia</taxon>
        <taxon>Eutheria</taxon>
        <taxon>Euarchontoglires</taxon>
        <taxon>Glires</taxon>
        <taxon>Lagomorpha</taxon>
        <taxon>Leporidae</taxon>
        <taxon>Oryctolagus</taxon>
    </lineage>
</organism>
<gene>
    <name evidence="8" type="primary">DARS2</name>
</gene>
<evidence type="ECO:0000313" key="9">
    <source>
        <dbReference type="Proteomes" id="UP000001811"/>
    </source>
</evidence>
<dbReference type="GO" id="GO:0006422">
    <property type="term" value="P:aspartyl-tRNA aminoacylation"/>
    <property type="evidence" value="ECO:0007669"/>
    <property type="project" value="TreeGrafter"/>
</dbReference>
<evidence type="ECO:0000259" key="7">
    <source>
        <dbReference type="PROSITE" id="PS50862"/>
    </source>
</evidence>
<dbReference type="InterPro" id="IPR045864">
    <property type="entry name" value="aa-tRNA-synth_II/BPL/LPL"/>
</dbReference>
<dbReference type="EMBL" id="AAGW02056522">
    <property type="status" value="NOT_ANNOTATED_CDS"/>
    <property type="molecule type" value="Genomic_DNA"/>
</dbReference>
<dbReference type="InterPro" id="IPR004364">
    <property type="entry name" value="Aa-tRNA-synt_II"/>
</dbReference>
<keyword evidence="3" id="KW-0547">Nucleotide-binding</keyword>
<dbReference type="PRINTS" id="PR01042">
    <property type="entry name" value="TRNASYNTHASP"/>
</dbReference>
<dbReference type="PANTHER" id="PTHR22594">
    <property type="entry name" value="ASPARTYL/LYSYL-TRNA SYNTHETASE"/>
    <property type="match status" value="1"/>
</dbReference>
<dbReference type="PANTHER" id="PTHR22594:SF5">
    <property type="entry name" value="ASPARTATE--TRNA LIGASE, MITOCHONDRIAL"/>
    <property type="match status" value="1"/>
</dbReference>
<evidence type="ECO:0000313" key="8">
    <source>
        <dbReference type="Ensembl" id="ENSOCUP00000038471.1"/>
    </source>
</evidence>
<evidence type="ECO:0000256" key="6">
    <source>
        <dbReference type="ARBA" id="ARBA00023146"/>
    </source>
</evidence>
<dbReference type="SUPFAM" id="SSF55681">
    <property type="entry name" value="Class II aaRS and biotin synthetases"/>
    <property type="match status" value="1"/>
</dbReference>
<dbReference type="Proteomes" id="UP000001811">
    <property type="component" value="Chromosome 13"/>
</dbReference>
<proteinExistence type="inferred from homology"/>
<dbReference type="InterPro" id="IPR002312">
    <property type="entry name" value="Asp/Asn-tRNA-synth_IIb"/>
</dbReference>
<dbReference type="InterPro" id="IPR004524">
    <property type="entry name" value="Asp-tRNA-ligase_1"/>
</dbReference>
<sequence length="565" mass="64159">MYFPSWMRQLYRGLSAQPAWASPRRSLVLSPHRRLPEFSSFIARTNTCGELRSSHLGQEVTLCGWIQYRRQNIFLVLRDFHGLVQIVIPQDESAASVKKILCEAPVESVVQVSGTVVARPPGQENPKMPTGEIEIKVKTAELLNSCKKLPFEIKDFVKKTEALRLQYRYLDLRSFQMQRNLRLRSQMVMRMREYLCNLHGFIDIETPTLFKKTPGGAKEFLVPSREPGKFYSLPQSPQQFKQLLMIGGFDRYFQVARCYRDEGSRPDRQPEFTQIIDISNVFRNTEIGFLQDALSKPQGTVKAICVPGGAEVLPVFLKTSINWNSPVAELIMEEQRLEFIRLMQVQEDDVILLTAGEHQKACSLLGKLRLECADLLEKKGVVLRDPALFSFLWVVDFPLFLPKEDNPRELESAHHPFTAPHPSDIHLLYTEPEKVRSQHYDLVLNGSEIGGGSIRIHNAELQHYVLATLLKEDVKLLSHLLQALDYGAPPHGGIALGLDRLMCLVTGSPSIRDVIAFPKSFRGHDLMSSAPDCVPPEDLKPYHIQVSWPADSESEKNSLNLHQES</sequence>
<dbReference type="CDD" id="cd04317">
    <property type="entry name" value="EcAspRS_like_N"/>
    <property type="match status" value="1"/>
</dbReference>
<dbReference type="HAMAP" id="MF_00044">
    <property type="entry name" value="Asp_tRNA_synth_type1"/>
    <property type="match status" value="1"/>
</dbReference>
<dbReference type="Pfam" id="PF00152">
    <property type="entry name" value="tRNA-synt_2"/>
    <property type="match status" value="1"/>
</dbReference>
<dbReference type="FunFam" id="2.40.50.140:FF:000202">
    <property type="entry name" value="Aspartate--tRNA ligase, mitochondrial"/>
    <property type="match status" value="1"/>
</dbReference>
<dbReference type="Bgee" id="ENSOCUG00000007841">
    <property type="expression patterns" value="Expressed in heart and 14 other cell types or tissues"/>
</dbReference>
<reference evidence="8" key="2">
    <citation type="submission" date="2025-08" db="UniProtKB">
        <authorList>
            <consortium name="Ensembl"/>
        </authorList>
    </citation>
    <scope>IDENTIFICATION</scope>
    <source>
        <strain evidence="8">Thorbecke</strain>
    </source>
</reference>
<evidence type="ECO:0000256" key="5">
    <source>
        <dbReference type="ARBA" id="ARBA00022917"/>
    </source>
</evidence>
<dbReference type="Gene3D" id="3.30.930.10">
    <property type="entry name" value="Bira Bifunctional Protein, Domain 2"/>
    <property type="match status" value="2"/>
</dbReference>
<dbReference type="InterPro" id="IPR006195">
    <property type="entry name" value="aa-tRNA-synth_II"/>
</dbReference>
<dbReference type="Pfam" id="PF01336">
    <property type="entry name" value="tRNA_anti-codon"/>
    <property type="match status" value="1"/>
</dbReference>
<keyword evidence="4" id="KW-0067">ATP-binding</keyword>
<dbReference type="AlphaFoldDB" id="A0A5F9CXY7"/>
<dbReference type="CDD" id="cd00777">
    <property type="entry name" value="AspRS_core"/>
    <property type="match status" value="1"/>
</dbReference>
<dbReference type="Ensembl" id="ENSOCUT00000061713.1">
    <property type="protein sequence ID" value="ENSOCUP00000038471.1"/>
    <property type="gene ID" value="ENSOCUG00000007841.4"/>
</dbReference>
<dbReference type="Gene3D" id="2.40.50.140">
    <property type="entry name" value="Nucleic acid-binding proteins"/>
    <property type="match status" value="1"/>
</dbReference>
<comment type="similarity">
    <text evidence="1">Belongs to the class-II aminoacyl-tRNA synthetase family. Type 1 subfamily.</text>
</comment>
<evidence type="ECO:0000256" key="1">
    <source>
        <dbReference type="ARBA" id="ARBA00006303"/>
    </source>
</evidence>
<dbReference type="GO" id="GO:0005739">
    <property type="term" value="C:mitochondrion"/>
    <property type="evidence" value="ECO:0007669"/>
    <property type="project" value="TreeGrafter"/>
</dbReference>
<dbReference type="PROSITE" id="PS50862">
    <property type="entry name" value="AA_TRNA_LIGASE_II"/>
    <property type="match status" value="1"/>
</dbReference>
<keyword evidence="5" id="KW-0648">Protein biosynthesis</keyword>
<evidence type="ECO:0000256" key="4">
    <source>
        <dbReference type="ARBA" id="ARBA00022840"/>
    </source>
</evidence>
<dbReference type="SUPFAM" id="SSF50249">
    <property type="entry name" value="Nucleic acid-binding proteins"/>
    <property type="match status" value="1"/>
</dbReference>
<name>A0A5F9CXY7_RABIT</name>
<feature type="domain" description="Aminoacyl-transfer RNA synthetases class-II family profile" evidence="7">
    <location>
        <begin position="181"/>
        <end position="518"/>
    </location>
</feature>
<protein>
    <submittedName>
        <fullName evidence="8">Aspartyl-tRNA synthetase 2, mitochondrial</fullName>
    </submittedName>
</protein>
<reference evidence="8" key="3">
    <citation type="submission" date="2025-09" db="UniProtKB">
        <authorList>
            <consortium name="Ensembl"/>
        </authorList>
    </citation>
    <scope>IDENTIFICATION</scope>
    <source>
        <strain evidence="8">Thorbecke</strain>
    </source>
</reference>
<keyword evidence="6" id="KW-0030">Aminoacyl-tRNA synthetase</keyword>
<evidence type="ECO:0000256" key="3">
    <source>
        <dbReference type="ARBA" id="ARBA00022741"/>
    </source>
</evidence>
<dbReference type="GeneTree" id="ENSGT01030000234618"/>
<keyword evidence="9" id="KW-1185">Reference proteome</keyword>
<dbReference type="InterPro" id="IPR012340">
    <property type="entry name" value="NA-bd_OB-fold"/>
</dbReference>
<accession>A0A5F9CXY7</accession>
<dbReference type="GO" id="GO:0005524">
    <property type="term" value="F:ATP binding"/>
    <property type="evidence" value="ECO:0007669"/>
    <property type="project" value="UniProtKB-KW"/>
</dbReference>
<dbReference type="InterPro" id="IPR004115">
    <property type="entry name" value="GAD-like_sf"/>
</dbReference>
<dbReference type="GO" id="GO:0004815">
    <property type="term" value="F:aspartate-tRNA ligase activity"/>
    <property type="evidence" value="ECO:0007669"/>
    <property type="project" value="TreeGrafter"/>
</dbReference>
<dbReference type="Gene3D" id="3.30.1360.30">
    <property type="entry name" value="GAD-like domain"/>
    <property type="match status" value="1"/>
</dbReference>
<dbReference type="InterPro" id="IPR004365">
    <property type="entry name" value="NA-bd_OB_tRNA"/>
</dbReference>
<dbReference type="InterPro" id="IPR047090">
    <property type="entry name" value="AspRS_core"/>
</dbReference>
<evidence type="ECO:0000256" key="2">
    <source>
        <dbReference type="ARBA" id="ARBA00022598"/>
    </source>
</evidence>
<keyword evidence="2" id="KW-0436">Ligase</keyword>
<dbReference type="InterPro" id="IPR047089">
    <property type="entry name" value="Asp-tRNA-ligase_1_N"/>
</dbReference>
<dbReference type="GO" id="GO:0003676">
    <property type="term" value="F:nucleic acid binding"/>
    <property type="evidence" value="ECO:0007669"/>
    <property type="project" value="InterPro"/>
</dbReference>
<reference evidence="8 9" key="1">
    <citation type="journal article" date="2011" name="Nature">
        <title>A high-resolution map of human evolutionary constraint using 29 mammals.</title>
        <authorList>
            <person name="Lindblad-Toh K."/>
            <person name="Garber M."/>
            <person name="Zuk O."/>
            <person name="Lin M.F."/>
            <person name="Parker B.J."/>
            <person name="Washietl S."/>
            <person name="Kheradpour P."/>
            <person name="Ernst J."/>
            <person name="Jordan G."/>
            <person name="Mauceli E."/>
            <person name="Ward L.D."/>
            <person name="Lowe C.B."/>
            <person name="Holloway A.K."/>
            <person name="Clamp M."/>
            <person name="Gnerre S."/>
            <person name="Alfoldi J."/>
            <person name="Beal K."/>
            <person name="Chang J."/>
            <person name="Clawson H."/>
            <person name="Cuff J."/>
            <person name="Di Palma F."/>
            <person name="Fitzgerald S."/>
            <person name="Flicek P."/>
            <person name="Guttman M."/>
            <person name="Hubisz M.J."/>
            <person name="Jaffe D.B."/>
            <person name="Jungreis I."/>
            <person name="Kent W.J."/>
            <person name="Kostka D."/>
            <person name="Lara M."/>
            <person name="Martins A.L."/>
            <person name="Massingham T."/>
            <person name="Moltke I."/>
            <person name="Raney B.J."/>
            <person name="Rasmussen M.D."/>
            <person name="Robinson J."/>
            <person name="Stark A."/>
            <person name="Vilella A.J."/>
            <person name="Wen J."/>
            <person name="Xie X."/>
            <person name="Zody M.C."/>
            <person name="Baldwin J."/>
            <person name="Bloom T."/>
            <person name="Chin C.W."/>
            <person name="Heiman D."/>
            <person name="Nicol R."/>
            <person name="Nusbaum C."/>
            <person name="Young S."/>
            <person name="Wilkinson J."/>
            <person name="Worley K.C."/>
            <person name="Kovar C.L."/>
            <person name="Muzny D.M."/>
            <person name="Gibbs R.A."/>
            <person name="Cree A."/>
            <person name="Dihn H.H."/>
            <person name="Fowler G."/>
            <person name="Jhangiani S."/>
            <person name="Joshi V."/>
            <person name="Lee S."/>
            <person name="Lewis L.R."/>
            <person name="Nazareth L.V."/>
            <person name="Okwuonu G."/>
            <person name="Santibanez J."/>
            <person name="Warren W.C."/>
            <person name="Mardis E.R."/>
            <person name="Weinstock G.M."/>
            <person name="Wilson R.K."/>
            <person name="Delehaunty K."/>
            <person name="Dooling D."/>
            <person name="Fronik C."/>
            <person name="Fulton L."/>
            <person name="Fulton B."/>
            <person name="Graves T."/>
            <person name="Minx P."/>
            <person name="Sodergren E."/>
            <person name="Birney E."/>
            <person name="Margulies E.H."/>
            <person name="Herrero J."/>
            <person name="Green E.D."/>
            <person name="Haussler D."/>
            <person name="Siepel A."/>
            <person name="Goldman N."/>
            <person name="Pollard K.S."/>
            <person name="Pedersen J.S."/>
            <person name="Lander E.S."/>
            <person name="Kellis M."/>
        </authorList>
    </citation>
    <scope>NUCLEOTIDE SEQUENCE [LARGE SCALE GENOMIC DNA]</scope>
    <source>
        <strain evidence="8 9">Thorbecke inbred</strain>
    </source>
</reference>